<dbReference type="AlphaFoldDB" id="A0AB39N424"/>
<feature type="region of interest" description="Disordered" evidence="1">
    <location>
        <begin position="84"/>
        <end position="122"/>
    </location>
</feature>
<reference evidence="2" key="1">
    <citation type="submission" date="2024-07" db="EMBL/GenBank/DDBJ databases">
        <authorList>
            <person name="Yu S.T."/>
        </authorList>
    </citation>
    <scope>NUCLEOTIDE SEQUENCE</scope>
    <source>
        <strain evidence="2">R11</strain>
    </source>
</reference>
<dbReference type="Pfam" id="PF18143">
    <property type="entry name" value="HAD_SAK_2"/>
    <property type="match status" value="1"/>
</dbReference>
<organism evidence="2">
    <name type="scientific">Streptomyces sp. R11</name>
    <dbReference type="NCBI Taxonomy" id="3238625"/>
    <lineage>
        <taxon>Bacteria</taxon>
        <taxon>Bacillati</taxon>
        <taxon>Actinomycetota</taxon>
        <taxon>Actinomycetes</taxon>
        <taxon>Kitasatosporales</taxon>
        <taxon>Streptomycetaceae</taxon>
        <taxon>Streptomyces</taxon>
    </lineage>
</organism>
<accession>A0AB39N424</accession>
<name>A0AB39N424_9ACTN</name>
<dbReference type="EMBL" id="CP163432">
    <property type="protein sequence ID" value="XDQ11693.1"/>
    <property type="molecule type" value="Genomic_DNA"/>
</dbReference>
<evidence type="ECO:0000313" key="2">
    <source>
        <dbReference type="EMBL" id="XDQ11693.1"/>
    </source>
</evidence>
<dbReference type="RefSeq" id="WP_369271918.1">
    <property type="nucleotide sequence ID" value="NZ_CP163432.1"/>
</dbReference>
<proteinExistence type="predicted"/>
<sequence>MLLFLDVDGTLIPFGAERPYQLYEPVRALPQSADHPLLARIDPALGARLTRLAGLGCELVWATTWLDDANTCIAPWLGLPPLPVMDWPDEDDEPGSATGSRPDPDPDPDPDPGSDLGRPRGLHWKTRPLVSWAAGRPFLWVDDEITDADRAWVAAHHAAPALLHRVDHRHGLTERDFEVLEEWVIPPGSGAPAAR</sequence>
<evidence type="ECO:0000256" key="1">
    <source>
        <dbReference type="SAM" id="MobiDB-lite"/>
    </source>
</evidence>
<protein>
    <submittedName>
        <fullName evidence="2">HAD domain-containing protein</fullName>
    </submittedName>
</protein>
<gene>
    <name evidence="2" type="ORF">AB5J55_19480</name>
</gene>